<keyword evidence="7 14" id="KW-0547">Nucleotide-binding</keyword>
<dbReference type="GO" id="GO:0006273">
    <property type="term" value="P:lagging strand elongation"/>
    <property type="evidence" value="ECO:0007669"/>
    <property type="project" value="TreeGrafter"/>
</dbReference>
<dbReference type="Proteomes" id="UP000243250">
    <property type="component" value="Unassembled WGS sequence"/>
</dbReference>
<evidence type="ECO:0000256" key="10">
    <source>
        <dbReference type="ARBA" id="ARBA00022842"/>
    </source>
</evidence>
<feature type="binding site" evidence="14">
    <location>
        <position position="330"/>
    </location>
    <ligand>
        <name>ATP</name>
        <dbReference type="ChEBI" id="CHEBI:30616"/>
    </ligand>
</feature>
<feature type="binding site" evidence="14">
    <location>
        <position position="399"/>
    </location>
    <ligand>
        <name>ATP</name>
        <dbReference type="ChEBI" id="CHEBI:30616"/>
    </ligand>
</feature>
<keyword evidence="9 14" id="KW-0067">ATP-binding</keyword>
<dbReference type="InterPro" id="IPR012309">
    <property type="entry name" value="DNA_ligase_ATP-dep_C"/>
</dbReference>
<dbReference type="SUPFAM" id="SSF50249">
    <property type="entry name" value="Nucleic acid-binding proteins"/>
    <property type="match status" value="1"/>
</dbReference>
<evidence type="ECO:0000256" key="5">
    <source>
        <dbReference type="ARBA" id="ARBA00022705"/>
    </source>
</evidence>
<dbReference type="InterPro" id="IPR012308">
    <property type="entry name" value="DNA_ligase_ATP-dep_N"/>
</dbReference>
<dbReference type="Pfam" id="PF04675">
    <property type="entry name" value="DNA_ligase_A_N"/>
    <property type="match status" value="1"/>
</dbReference>
<evidence type="ECO:0000256" key="16">
    <source>
        <dbReference type="SAM" id="MobiDB-lite"/>
    </source>
</evidence>
<feature type="compositionally biased region" description="Acidic residues" evidence="16">
    <location>
        <begin position="190"/>
        <end position="212"/>
    </location>
</feature>
<dbReference type="GO" id="GO:0006281">
    <property type="term" value="P:DNA repair"/>
    <property type="evidence" value="ECO:0007669"/>
    <property type="project" value="UniProtKB-UniRule"/>
</dbReference>
<organism evidence="18 19">
    <name type="scientific">Halogeometricum limi</name>
    <dbReference type="NCBI Taxonomy" id="555875"/>
    <lineage>
        <taxon>Archaea</taxon>
        <taxon>Methanobacteriati</taxon>
        <taxon>Methanobacteriota</taxon>
        <taxon>Stenosarchaea group</taxon>
        <taxon>Halobacteria</taxon>
        <taxon>Halobacteriales</taxon>
        <taxon>Haloferacaceae</taxon>
        <taxon>Halogeometricum</taxon>
    </lineage>
</organism>
<dbReference type="InterPro" id="IPR016059">
    <property type="entry name" value="DNA_ligase_ATP-dep_CS"/>
</dbReference>
<proteinExistence type="inferred from homology"/>
<comment type="cofactor">
    <cofactor evidence="14">
        <name>Mg(2+)</name>
        <dbReference type="ChEBI" id="CHEBI:18420"/>
    </cofactor>
</comment>
<dbReference type="HAMAP" id="MF_00407">
    <property type="entry name" value="DNA_ligase"/>
    <property type="match status" value="1"/>
</dbReference>
<dbReference type="InterPro" id="IPR012310">
    <property type="entry name" value="DNA_ligase_ATP-dep_cent"/>
</dbReference>
<name>A0A1I6IPC0_9EURY</name>
<dbReference type="InterPro" id="IPR050191">
    <property type="entry name" value="ATP-dep_DNA_ligase"/>
</dbReference>
<evidence type="ECO:0000259" key="17">
    <source>
        <dbReference type="PROSITE" id="PS50160"/>
    </source>
</evidence>
<feature type="compositionally biased region" description="Basic and acidic residues" evidence="16">
    <location>
        <begin position="213"/>
        <end position="234"/>
    </location>
</feature>
<dbReference type="Gene3D" id="2.40.50.140">
    <property type="entry name" value="Nucleic acid-binding proteins"/>
    <property type="match status" value="1"/>
</dbReference>
<accession>A0A1I6IPC0</accession>
<comment type="function">
    <text evidence="14">DNA ligase that seals nicks in double-stranded DNA during DNA replication, DNA recombination and DNA repair.</text>
</comment>
<protein>
    <recommendedName>
        <fullName evidence="2 14">DNA ligase</fullName>
        <ecNumber evidence="14">6.5.1.1</ecNumber>
    </recommendedName>
    <alternativeName>
        <fullName evidence="14">Polydeoxyribonucleotide synthase [ATP]</fullName>
    </alternativeName>
</protein>
<dbReference type="GO" id="GO:0046872">
    <property type="term" value="F:metal ion binding"/>
    <property type="evidence" value="ECO:0007669"/>
    <property type="project" value="UniProtKB-KW"/>
</dbReference>
<dbReference type="EMBL" id="FOYS01000007">
    <property type="protein sequence ID" value="SFR68576.1"/>
    <property type="molecule type" value="Genomic_DNA"/>
</dbReference>
<evidence type="ECO:0000256" key="12">
    <source>
        <dbReference type="ARBA" id="ARBA00023204"/>
    </source>
</evidence>
<dbReference type="EC" id="6.5.1.1" evidence="14"/>
<evidence type="ECO:0000256" key="6">
    <source>
        <dbReference type="ARBA" id="ARBA00022723"/>
    </source>
</evidence>
<gene>
    <name evidence="14" type="primary">lig</name>
    <name evidence="18" type="ORF">SAMN04488124_3440</name>
</gene>
<dbReference type="CDD" id="cd07972">
    <property type="entry name" value="OBF_DNA_ligase_Arch_LigB"/>
    <property type="match status" value="1"/>
</dbReference>
<sequence length="610" mass="65770">MQFAEFATRASEMEAEPADLATVALVRDLFCDAGDDLPVVVRFVHGRVFPAWDSTTLDVGPRLLRGAIARAAGQNVTAADVEDRLAEEGEIGAVAAGYDFGGQRGLAAFAGGDDDGLTVAEVDETLRELAAAAGSGSEDRKLNTLFGLFNRTTPEEARYLARLVLGEMRIGVGEGTVRDAIAEAFLAVEETGETTDSEADDEPNDETRDETDGETRDESEERAAADDDEDPLTRATDEQLRAVERALQVSNDHGMVAAVARDDGESGLADVRLEVGRPVQAMLAQAGTAADALDEWGEAAVERKFDGARVQVHVEPDDEGETAGVSLYSRNMDDVTAALPDVVEFVESRVDAPVILDGEVVAVDDDGAPRPFQEILRRFRRKHDVDRMRDAVRVELHAFDCLHADGEDLLDAPVTERHARLSDVLDDAGAVSDLLVSDDGDEIAAFEEAALEAGHEGIMLKNPASAYSPGNRGKNWLKRKPDVETVDLVVTGAEWGEGRRANHLGTFLLSVRDGGDYVEIGKVATGITDEELADLSTLLEPEIVSENGQTVELNPSVVFEVGYEEIQASPTYSSGYALRFPRFVAVREDKEVADADSLARIERLAESESR</sequence>
<evidence type="ECO:0000256" key="3">
    <source>
        <dbReference type="ARBA" id="ARBA00022598"/>
    </source>
</evidence>
<dbReference type="NCBIfam" id="TIGR00574">
    <property type="entry name" value="dnl1"/>
    <property type="match status" value="1"/>
</dbReference>
<dbReference type="InterPro" id="IPR054890">
    <property type="entry name" value="LigA_Halo"/>
</dbReference>
<dbReference type="GO" id="GO:0003910">
    <property type="term" value="F:DNA ligase (ATP) activity"/>
    <property type="evidence" value="ECO:0007669"/>
    <property type="project" value="UniProtKB-UniRule"/>
</dbReference>
<feature type="domain" description="ATP-dependent DNA ligase family profile" evidence="17">
    <location>
        <begin position="387"/>
        <end position="513"/>
    </location>
</feature>
<dbReference type="GO" id="GO:0003677">
    <property type="term" value="F:DNA binding"/>
    <property type="evidence" value="ECO:0007669"/>
    <property type="project" value="InterPro"/>
</dbReference>
<reference evidence="19" key="1">
    <citation type="submission" date="2016-10" db="EMBL/GenBank/DDBJ databases">
        <authorList>
            <person name="Varghese N."/>
            <person name="Submissions S."/>
        </authorList>
    </citation>
    <scope>NUCLEOTIDE SEQUENCE [LARGE SCALE GENOMIC DNA]</scope>
    <source>
        <strain evidence="19">CGMCC 1.8711</strain>
    </source>
</reference>
<dbReference type="PROSITE" id="PS00697">
    <property type="entry name" value="DNA_LIGASE_A1"/>
    <property type="match status" value="1"/>
</dbReference>
<dbReference type="STRING" id="555875.SAMN04488124_3440"/>
<dbReference type="SUPFAM" id="SSF56091">
    <property type="entry name" value="DNA ligase/mRNA capping enzyme, catalytic domain"/>
    <property type="match status" value="1"/>
</dbReference>
<keyword evidence="4 14" id="KW-0132">Cell division</keyword>
<dbReference type="GO" id="GO:0051301">
    <property type="term" value="P:cell division"/>
    <property type="evidence" value="ECO:0007669"/>
    <property type="project" value="UniProtKB-KW"/>
</dbReference>
<dbReference type="Pfam" id="PF01068">
    <property type="entry name" value="DNA_ligase_A_M"/>
    <property type="match status" value="1"/>
</dbReference>
<keyword evidence="10 14" id="KW-0460">Magnesium</keyword>
<evidence type="ECO:0000256" key="7">
    <source>
        <dbReference type="ARBA" id="ARBA00022741"/>
    </source>
</evidence>
<feature type="binding site" evidence="14">
    <location>
        <position position="478"/>
    </location>
    <ligand>
        <name>ATP</name>
        <dbReference type="ChEBI" id="CHEBI:30616"/>
    </ligand>
</feature>
<evidence type="ECO:0000256" key="1">
    <source>
        <dbReference type="ARBA" id="ARBA00007572"/>
    </source>
</evidence>
<evidence type="ECO:0000256" key="14">
    <source>
        <dbReference type="HAMAP-Rule" id="MF_00407"/>
    </source>
</evidence>
<evidence type="ECO:0000256" key="15">
    <source>
        <dbReference type="RuleBase" id="RU004196"/>
    </source>
</evidence>
<keyword evidence="5 14" id="KW-0235">DNA replication</keyword>
<keyword evidence="11 14" id="KW-0233">DNA recombination</keyword>
<dbReference type="InterPro" id="IPR012340">
    <property type="entry name" value="NA-bd_OB-fold"/>
</dbReference>
<keyword evidence="12 14" id="KW-0234">DNA repair</keyword>
<dbReference type="InterPro" id="IPR036599">
    <property type="entry name" value="DNA_ligase_N_sf"/>
</dbReference>
<feature type="region of interest" description="Disordered" evidence="16">
    <location>
        <begin position="188"/>
        <end position="234"/>
    </location>
</feature>
<keyword evidence="19" id="KW-1185">Reference proteome</keyword>
<dbReference type="GO" id="GO:0005524">
    <property type="term" value="F:ATP binding"/>
    <property type="evidence" value="ECO:0007669"/>
    <property type="project" value="UniProtKB-UniRule"/>
</dbReference>
<dbReference type="PANTHER" id="PTHR45674">
    <property type="entry name" value="DNA LIGASE 1/3 FAMILY MEMBER"/>
    <property type="match status" value="1"/>
</dbReference>
<evidence type="ECO:0000256" key="9">
    <source>
        <dbReference type="ARBA" id="ARBA00022840"/>
    </source>
</evidence>
<keyword evidence="6 14" id="KW-0479">Metal-binding</keyword>
<dbReference type="CDD" id="cd07901">
    <property type="entry name" value="Adenylation_DNA_ligase_Arch_LigB"/>
    <property type="match status" value="1"/>
</dbReference>
<feature type="binding site" evidence="14">
    <location>
        <position position="359"/>
    </location>
    <ligand>
        <name>ATP</name>
        <dbReference type="ChEBI" id="CHEBI:30616"/>
    </ligand>
</feature>
<keyword evidence="3 14" id="KW-0436">Ligase</keyword>
<dbReference type="InterPro" id="IPR000977">
    <property type="entry name" value="DNA_ligase_ATP-dep"/>
</dbReference>
<evidence type="ECO:0000256" key="13">
    <source>
        <dbReference type="ARBA" id="ARBA00023306"/>
    </source>
</evidence>
<evidence type="ECO:0000256" key="11">
    <source>
        <dbReference type="ARBA" id="ARBA00023172"/>
    </source>
</evidence>
<dbReference type="Gene3D" id="1.10.3260.10">
    <property type="entry name" value="DNA ligase, ATP-dependent, N-terminal domain"/>
    <property type="match status" value="1"/>
</dbReference>
<dbReference type="RefSeq" id="WP_089883226.1">
    <property type="nucleotide sequence ID" value="NZ_FOYS01000007.1"/>
</dbReference>
<dbReference type="AlphaFoldDB" id="A0A1I6IPC0"/>
<feature type="binding site" evidence="14">
    <location>
        <position position="309"/>
    </location>
    <ligand>
        <name>ATP</name>
        <dbReference type="ChEBI" id="CHEBI:30616"/>
    </ligand>
</feature>
<comment type="catalytic activity">
    <reaction evidence="14">
        <text>ATP + (deoxyribonucleotide)n-3'-hydroxyl + 5'-phospho-(deoxyribonucleotide)m = (deoxyribonucleotide)n+m + AMP + diphosphate.</text>
        <dbReference type="EC" id="6.5.1.1"/>
    </reaction>
</comment>
<evidence type="ECO:0000256" key="4">
    <source>
        <dbReference type="ARBA" id="ARBA00022618"/>
    </source>
</evidence>
<dbReference type="InterPro" id="IPR022865">
    <property type="entry name" value="DNA_ligae_ATP-dep_bac/arc"/>
</dbReference>
<feature type="active site" description="N6-AMP-lysine intermediate" evidence="14">
    <location>
        <position position="304"/>
    </location>
</feature>
<dbReference type="Pfam" id="PF04679">
    <property type="entry name" value="DNA_ligase_A_C"/>
    <property type="match status" value="1"/>
</dbReference>
<dbReference type="NCBIfam" id="NF041331">
    <property type="entry name" value="LigA_Halo"/>
    <property type="match status" value="1"/>
</dbReference>
<dbReference type="GO" id="GO:0071897">
    <property type="term" value="P:DNA biosynthetic process"/>
    <property type="evidence" value="ECO:0007669"/>
    <property type="project" value="InterPro"/>
</dbReference>
<dbReference type="PANTHER" id="PTHR45674:SF7">
    <property type="entry name" value="DNA LIGASE"/>
    <property type="match status" value="1"/>
</dbReference>
<dbReference type="GO" id="GO:0006310">
    <property type="term" value="P:DNA recombination"/>
    <property type="evidence" value="ECO:0007669"/>
    <property type="project" value="UniProtKB-UniRule"/>
</dbReference>
<comment type="similarity">
    <text evidence="1 14 15">Belongs to the ATP-dependent DNA ligase family.</text>
</comment>
<dbReference type="PROSITE" id="PS50160">
    <property type="entry name" value="DNA_LIGASE_A3"/>
    <property type="match status" value="1"/>
</dbReference>
<dbReference type="Gene3D" id="3.30.470.30">
    <property type="entry name" value="DNA ligase/mRNA capping enzyme"/>
    <property type="match status" value="1"/>
</dbReference>
<evidence type="ECO:0000256" key="8">
    <source>
        <dbReference type="ARBA" id="ARBA00022763"/>
    </source>
</evidence>
<evidence type="ECO:0000256" key="2">
    <source>
        <dbReference type="ARBA" id="ARBA00013308"/>
    </source>
</evidence>
<dbReference type="SUPFAM" id="SSF117018">
    <property type="entry name" value="ATP-dependent DNA ligase DNA-binding domain"/>
    <property type="match status" value="1"/>
</dbReference>
<feature type="binding site" evidence="14">
    <location>
        <position position="472"/>
    </location>
    <ligand>
        <name>ATP</name>
        <dbReference type="ChEBI" id="CHEBI:30616"/>
    </ligand>
</feature>
<evidence type="ECO:0000313" key="19">
    <source>
        <dbReference type="Proteomes" id="UP000243250"/>
    </source>
</evidence>
<feature type="binding site" evidence="14">
    <location>
        <position position="302"/>
    </location>
    <ligand>
        <name>ATP</name>
        <dbReference type="ChEBI" id="CHEBI:30616"/>
    </ligand>
</feature>
<keyword evidence="8 14" id="KW-0227">DNA damage</keyword>
<keyword evidence="13 14" id="KW-0131">Cell cycle</keyword>
<dbReference type="OrthoDB" id="31274at2157"/>
<evidence type="ECO:0000313" key="18">
    <source>
        <dbReference type="EMBL" id="SFR68576.1"/>
    </source>
</evidence>